<dbReference type="OrthoDB" id="9768183at2"/>
<dbReference type="Proteomes" id="UP000307217">
    <property type="component" value="Unassembled WGS sequence"/>
</dbReference>
<keyword evidence="2" id="KW-0732">Signal</keyword>
<comment type="similarity">
    <text evidence="1">Belongs to the bacterial solute-binding protein 3 family.</text>
</comment>
<evidence type="ECO:0000313" key="4">
    <source>
        <dbReference type="EMBL" id="TMO69343.1"/>
    </source>
</evidence>
<dbReference type="AlphaFoldDB" id="A0A5S3VBE6"/>
<evidence type="ECO:0000256" key="2">
    <source>
        <dbReference type="ARBA" id="ARBA00022729"/>
    </source>
</evidence>
<feature type="domain" description="Solute-binding protein family 3/N-terminal" evidence="3">
    <location>
        <begin position="43"/>
        <end position="253"/>
    </location>
</feature>
<organism evidence="4 5">
    <name type="scientific">Pseudoalteromonas aurantia</name>
    <dbReference type="NCBI Taxonomy" id="43654"/>
    <lineage>
        <taxon>Bacteria</taxon>
        <taxon>Pseudomonadati</taxon>
        <taxon>Pseudomonadota</taxon>
        <taxon>Gammaproteobacteria</taxon>
        <taxon>Alteromonadales</taxon>
        <taxon>Pseudoalteromonadaceae</taxon>
        <taxon>Pseudoalteromonas</taxon>
    </lineage>
</organism>
<sequence length="256" mass="29393">MNIAQWCCISALAFASGYVVSADSNCEYVVRFEDYGAQSKLDKVPNWHGLDVDFARALLDEFGCSYRFVSVPWGRALKMLEIGEIDMMLSVSKIAQRMHYAYFIGPQRMETIVFAMNTARVFEVPNIEALFTLSSPIAIQRDAYYGEAFEKRMVQEQDVDSHFIYVPDNQLKLNLLRHGRISGFLEEKYNILYQAQNNSDFMSITLSSLVVNEEPVYYAFSKRTISKAQYHKLKEAFTAIKNSGKLAQILKKYKLD</sequence>
<dbReference type="EMBL" id="PNBX01000020">
    <property type="protein sequence ID" value="TMO69343.1"/>
    <property type="molecule type" value="Genomic_DNA"/>
</dbReference>
<accession>A0A5S3VBE6</accession>
<evidence type="ECO:0000259" key="3">
    <source>
        <dbReference type="Pfam" id="PF00497"/>
    </source>
</evidence>
<dbReference type="SUPFAM" id="SSF53850">
    <property type="entry name" value="Periplasmic binding protein-like II"/>
    <property type="match status" value="1"/>
</dbReference>
<proteinExistence type="inferred from homology"/>
<dbReference type="PANTHER" id="PTHR35936">
    <property type="entry name" value="MEMBRANE-BOUND LYTIC MUREIN TRANSGLYCOSYLASE F"/>
    <property type="match status" value="1"/>
</dbReference>
<reference evidence="4 5" key="1">
    <citation type="submission" date="2018-01" db="EMBL/GenBank/DDBJ databases">
        <authorList>
            <person name="Paulsen S."/>
            <person name="Gram L.K."/>
        </authorList>
    </citation>
    <scope>NUCLEOTIDE SEQUENCE [LARGE SCALE GENOMIC DNA]</scope>
    <source>
        <strain evidence="4 5">S3790</strain>
    </source>
</reference>
<dbReference type="Pfam" id="PF00497">
    <property type="entry name" value="SBP_bac_3"/>
    <property type="match status" value="1"/>
</dbReference>
<gene>
    <name evidence="4" type="ORF">CWC19_05535</name>
</gene>
<dbReference type="PANTHER" id="PTHR35936:SF25">
    <property type="entry name" value="ABC TRANSPORTER SUBSTRATE-BINDING PROTEIN"/>
    <property type="match status" value="1"/>
</dbReference>
<name>A0A5S3VBE6_9GAMM</name>
<evidence type="ECO:0000313" key="5">
    <source>
        <dbReference type="Proteomes" id="UP000307217"/>
    </source>
</evidence>
<dbReference type="InterPro" id="IPR001638">
    <property type="entry name" value="Solute-binding_3/MltF_N"/>
</dbReference>
<dbReference type="Gene3D" id="3.40.190.10">
    <property type="entry name" value="Periplasmic binding protein-like II"/>
    <property type="match status" value="2"/>
</dbReference>
<comment type="caution">
    <text evidence="4">The sequence shown here is derived from an EMBL/GenBank/DDBJ whole genome shotgun (WGS) entry which is preliminary data.</text>
</comment>
<evidence type="ECO:0000256" key="1">
    <source>
        <dbReference type="ARBA" id="ARBA00010333"/>
    </source>
</evidence>
<reference evidence="5" key="2">
    <citation type="submission" date="2019-06" db="EMBL/GenBank/DDBJ databases">
        <title>Co-occurence of chitin degradation, pigmentation and bioactivity in marine Pseudoalteromonas.</title>
        <authorList>
            <person name="Sonnenschein E.C."/>
            <person name="Bech P.K."/>
        </authorList>
    </citation>
    <scope>NUCLEOTIDE SEQUENCE [LARGE SCALE GENOMIC DNA]</scope>
    <source>
        <strain evidence="5">S3790</strain>
    </source>
</reference>
<protein>
    <submittedName>
        <fullName evidence="4">ABC transporter substrate-binding protein</fullName>
    </submittedName>
</protein>